<dbReference type="EMBL" id="FWFF01000020">
    <property type="protein sequence ID" value="SLN00988.1"/>
    <property type="molecule type" value="Genomic_DNA"/>
</dbReference>
<evidence type="ECO:0000256" key="4">
    <source>
        <dbReference type="SAM" id="MobiDB-lite"/>
    </source>
</evidence>
<gene>
    <name evidence="6" type="ORF">FM105_13965</name>
</gene>
<dbReference type="GO" id="GO:0003677">
    <property type="term" value="F:DNA binding"/>
    <property type="evidence" value="ECO:0007669"/>
    <property type="project" value="UniProtKB-KW"/>
</dbReference>
<dbReference type="Proteomes" id="UP000196581">
    <property type="component" value="Unassembled WGS sequence"/>
</dbReference>
<organism evidence="6 7">
    <name type="scientific">Brevibacterium yomogidense</name>
    <dbReference type="NCBI Taxonomy" id="946573"/>
    <lineage>
        <taxon>Bacteria</taxon>
        <taxon>Bacillati</taxon>
        <taxon>Actinomycetota</taxon>
        <taxon>Actinomycetes</taxon>
        <taxon>Micrococcales</taxon>
        <taxon>Brevibacteriaceae</taxon>
        <taxon>Brevibacterium</taxon>
    </lineage>
</organism>
<feature type="domain" description="HTH arsR-type" evidence="5">
    <location>
        <begin position="57"/>
        <end position="151"/>
    </location>
</feature>
<accession>A0A1X6XPC1</accession>
<dbReference type="InterPro" id="IPR001845">
    <property type="entry name" value="HTH_ArsR_DNA-bd_dom"/>
</dbReference>
<keyword evidence="2" id="KW-0238">DNA-binding</keyword>
<dbReference type="InterPro" id="IPR051011">
    <property type="entry name" value="Metal_resp_trans_reg"/>
</dbReference>
<evidence type="ECO:0000256" key="1">
    <source>
        <dbReference type="ARBA" id="ARBA00023015"/>
    </source>
</evidence>
<dbReference type="SUPFAM" id="SSF46785">
    <property type="entry name" value="Winged helix' DNA-binding domain"/>
    <property type="match status" value="1"/>
</dbReference>
<dbReference type="AlphaFoldDB" id="A0A1X6XPC1"/>
<proteinExistence type="predicted"/>
<dbReference type="InterPro" id="IPR011991">
    <property type="entry name" value="ArsR-like_HTH"/>
</dbReference>
<dbReference type="CDD" id="cd00090">
    <property type="entry name" value="HTH_ARSR"/>
    <property type="match status" value="1"/>
</dbReference>
<evidence type="ECO:0000313" key="7">
    <source>
        <dbReference type="Proteomes" id="UP000196581"/>
    </source>
</evidence>
<dbReference type="RefSeq" id="WP_087009179.1">
    <property type="nucleotide sequence ID" value="NZ_FWFF01000020.1"/>
</dbReference>
<evidence type="ECO:0000256" key="2">
    <source>
        <dbReference type="ARBA" id="ARBA00023125"/>
    </source>
</evidence>
<reference evidence="7" key="1">
    <citation type="submission" date="2017-02" db="EMBL/GenBank/DDBJ databases">
        <authorList>
            <person name="Dridi B."/>
        </authorList>
    </citation>
    <scope>NUCLEOTIDE SEQUENCE [LARGE SCALE GENOMIC DNA]</scope>
    <source>
        <strain evidence="7">B Co 03.10</strain>
    </source>
</reference>
<feature type="compositionally biased region" description="Basic and acidic residues" evidence="4">
    <location>
        <begin position="1"/>
        <end position="13"/>
    </location>
</feature>
<name>A0A1X6XPC1_9MICO</name>
<dbReference type="PRINTS" id="PR00778">
    <property type="entry name" value="HTHARSR"/>
</dbReference>
<keyword evidence="3" id="KW-0804">Transcription</keyword>
<protein>
    <submittedName>
        <fullName evidence="6">Transcriptional regulator, ArsR family</fullName>
    </submittedName>
</protein>
<sequence length="154" mass="16583">MVDQTRGSRDRARYSSVGGTAGSGLRRGPTAIPPSGAQPGPVEICEPEVGEVRTPPYDAAAIERTAEVFKALAASSRLRILLVLTQGEASVTEIVDETGLSQPLVSQHLKQLRSLHLVDVDRVGREAIYSFKDAHVSHILIDALDHALEHPEDD</sequence>
<dbReference type="PANTHER" id="PTHR43132">
    <property type="entry name" value="ARSENICAL RESISTANCE OPERON REPRESSOR ARSR-RELATED"/>
    <property type="match status" value="1"/>
</dbReference>
<feature type="region of interest" description="Disordered" evidence="4">
    <location>
        <begin position="1"/>
        <end position="42"/>
    </location>
</feature>
<dbReference type="Gene3D" id="1.10.10.10">
    <property type="entry name" value="Winged helix-like DNA-binding domain superfamily/Winged helix DNA-binding domain"/>
    <property type="match status" value="1"/>
</dbReference>
<dbReference type="GO" id="GO:0003700">
    <property type="term" value="F:DNA-binding transcription factor activity"/>
    <property type="evidence" value="ECO:0007669"/>
    <property type="project" value="InterPro"/>
</dbReference>
<keyword evidence="7" id="KW-1185">Reference proteome</keyword>
<evidence type="ECO:0000259" key="5">
    <source>
        <dbReference type="PROSITE" id="PS50987"/>
    </source>
</evidence>
<evidence type="ECO:0000256" key="3">
    <source>
        <dbReference type="ARBA" id="ARBA00023163"/>
    </source>
</evidence>
<dbReference type="PROSITE" id="PS50987">
    <property type="entry name" value="HTH_ARSR_2"/>
    <property type="match status" value="1"/>
</dbReference>
<dbReference type="NCBIfam" id="NF033788">
    <property type="entry name" value="HTH_metalloreg"/>
    <property type="match status" value="1"/>
</dbReference>
<dbReference type="SMART" id="SM00418">
    <property type="entry name" value="HTH_ARSR"/>
    <property type="match status" value="1"/>
</dbReference>
<dbReference type="PANTHER" id="PTHR43132:SF6">
    <property type="entry name" value="HTH-TYPE TRANSCRIPTIONAL REPRESSOR CZRA"/>
    <property type="match status" value="1"/>
</dbReference>
<dbReference type="InterPro" id="IPR036388">
    <property type="entry name" value="WH-like_DNA-bd_sf"/>
</dbReference>
<dbReference type="InterPro" id="IPR036390">
    <property type="entry name" value="WH_DNA-bd_sf"/>
</dbReference>
<keyword evidence="1" id="KW-0805">Transcription regulation</keyword>
<evidence type="ECO:0000313" key="6">
    <source>
        <dbReference type="EMBL" id="SLN00988.1"/>
    </source>
</evidence>
<dbReference type="Pfam" id="PF01022">
    <property type="entry name" value="HTH_5"/>
    <property type="match status" value="1"/>
</dbReference>